<dbReference type="GO" id="GO:0006281">
    <property type="term" value="P:DNA repair"/>
    <property type="evidence" value="ECO:0007669"/>
    <property type="project" value="InterPro"/>
</dbReference>
<accession>A0A507FFZ4</accession>
<dbReference type="PANTHER" id="PTHR47157:SF1">
    <property type="entry name" value="CHROMODOMAIN-HELICASE-DNA-BINDING PROTEIN 1-LIKE"/>
    <property type="match status" value="1"/>
</dbReference>
<dbReference type="SUPFAM" id="SSF52540">
    <property type="entry name" value="P-loop containing nucleoside triphosphate hydrolases"/>
    <property type="match status" value="2"/>
</dbReference>
<evidence type="ECO:0000256" key="3">
    <source>
        <dbReference type="ARBA" id="ARBA00022741"/>
    </source>
</evidence>
<comment type="caution">
    <text evidence="10">The sequence shown here is derived from an EMBL/GenBank/DDBJ whole genome shotgun (WGS) entry which is preliminary data.</text>
</comment>
<evidence type="ECO:0000256" key="1">
    <source>
        <dbReference type="ARBA" id="ARBA00004123"/>
    </source>
</evidence>
<gene>
    <name evidence="10" type="ORF">CcCBS67573_g04256</name>
</gene>
<keyword evidence="6" id="KW-0539">Nucleus</keyword>
<dbReference type="InterPro" id="IPR038718">
    <property type="entry name" value="SNF2-like_sf"/>
</dbReference>
<evidence type="ECO:0000256" key="7">
    <source>
        <dbReference type="SAM" id="MobiDB-lite"/>
    </source>
</evidence>
<feature type="region of interest" description="Disordered" evidence="7">
    <location>
        <begin position="913"/>
        <end position="973"/>
    </location>
</feature>
<evidence type="ECO:0000259" key="8">
    <source>
        <dbReference type="PROSITE" id="PS51192"/>
    </source>
</evidence>
<dbReference type="PROSITE" id="PS00690">
    <property type="entry name" value="DEAH_ATP_HELICASE"/>
    <property type="match status" value="1"/>
</dbReference>
<proteinExistence type="inferred from homology"/>
<dbReference type="GO" id="GO:0006338">
    <property type="term" value="P:chromatin remodeling"/>
    <property type="evidence" value="ECO:0007669"/>
    <property type="project" value="InterPro"/>
</dbReference>
<keyword evidence="5" id="KW-0067">ATP-binding</keyword>
<dbReference type="STRING" id="246404.A0A507FFZ4"/>
<dbReference type="InterPro" id="IPR049730">
    <property type="entry name" value="SNF2/RAD54-like_C"/>
</dbReference>
<organism evidence="10 11">
    <name type="scientific">Chytriomyces confervae</name>
    <dbReference type="NCBI Taxonomy" id="246404"/>
    <lineage>
        <taxon>Eukaryota</taxon>
        <taxon>Fungi</taxon>
        <taxon>Fungi incertae sedis</taxon>
        <taxon>Chytridiomycota</taxon>
        <taxon>Chytridiomycota incertae sedis</taxon>
        <taxon>Chytridiomycetes</taxon>
        <taxon>Chytridiales</taxon>
        <taxon>Chytriomycetaceae</taxon>
        <taxon>Chytriomyces</taxon>
    </lineage>
</organism>
<dbReference type="InterPro" id="IPR027417">
    <property type="entry name" value="P-loop_NTPase"/>
</dbReference>
<dbReference type="SMART" id="SM00490">
    <property type="entry name" value="HELICc"/>
    <property type="match status" value="1"/>
</dbReference>
<evidence type="ECO:0000256" key="4">
    <source>
        <dbReference type="ARBA" id="ARBA00022801"/>
    </source>
</evidence>
<dbReference type="GO" id="GO:0016787">
    <property type="term" value="F:hydrolase activity"/>
    <property type="evidence" value="ECO:0007669"/>
    <property type="project" value="UniProtKB-KW"/>
</dbReference>
<comment type="subcellular location">
    <subcellularLocation>
        <location evidence="1">Nucleus</location>
    </subcellularLocation>
</comment>
<comment type="similarity">
    <text evidence="2">Belongs to the SNF2/RAD54 helicase family.</text>
</comment>
<dbReference type="InterPro" id="IPR043472">
    <property type="entry name" value="Macro_dom-like"/>
</dbReference>
<evidence type="ECO:0000313" key="10">
    <source>
        <dbReference type="EMBL" id="TPX74477.1"/>
    </source>
</evidence>
<dbReference type="EMBL" id="QEAP01000124">
    <property type="protein sequence ID" value="TPX74477.1"/>
    <property type="molecule type" value="Genomic_DNA"/>
</dbReference>
<dbReference type="CDD" id="cd18793">
    <property type="entry name" value="SF2_C_SNF"/>
    <property type="match status" value="1"/>
</dbReference>
<feature type="compositionally biased region" description="Acidic residues" evidence="7">
    <location>
        <begin position="677"/>
        <end position="697"/>
    </location>
</feature>
<dbReference type="InterPro" id="IPR031053">
    <property type="entry name" value="ALC1"/>
</dbReference>
<evidence type="ECO:0000256" key="2">
    <source>
        <dbReference type="ARBA" id="ARBA00007025"/>
    </source>
</evidence>
<dbReference type="AlphaFoldDB" id="A0A507FFZ4"/>
<dbReference type="GO" id="GO:0003678">
    <property type="term" value="F:DNA helicase activity"/>
    <property type="evidence" value="ECO:0007669"/>
    <property type="project" value="InterPro"/>
</dbReference>
<name>A0A507FFZ4_9FUNG</name>
<dbReference type="Proteomes" id="UP000320333">
    <property type="component" value="Unassembled WGS sequence"/>
</dbReference>
<feature type="domain" description="Helicase ATP-binding" evidence="8">
    <location>
        <begin position="27"/>
        <end position="241"/>
    </location>
</feature>
<keyword evidence="4" id="KW-0378">Hydrolase</keyword>
<evidence type="ECO:0008006" key="12">
    <source>
        <dbReference type="Google" id="ProtNLM"/>
    </source>
</evidence>
<dbReference type="Gene3D" id="3.40.220.10">
    <property type="entry name" value="Leucine Aminopeptidase, subunit E, domain 1"/>
    <property type="match status" value="1"/>
</dbReference>
<dbReference type="OrthoDB" id="5857104at2759"/>
<dbReference type="PROSITE" id="PS51194">
    <property type="entry name" value="HELICASE_CTER"/>
    <property type="match status" value="1"/>
</dbReference>
<evidence type="ECO:0000256" key="6">
    <source>
        <dbReference type="ARBA" id="ARBA00023242"/>
    </source>
</evidence>
<dbReference type="CDD" id="cd17919">
    <property type="entry name" value="DEXHc_Snf"/>
    <property type="match status" value="1"/>
</dbReference>
<dbReference type="PANTHER" id="PTHR47157">
    <property type="entry name" value="CHROMODOMAIN-HELICASE-DNA-BINDING PROTEIN 1-LIKE"/>
    <property type="match status" value="1"/>
</dbReference>
<feature type="compositionally biased region" description="Polar residues" evidence="7">
    <location>
        <begin position="954"/>
        <end position="969"/>
    </location>
</feature>
<dbReference type="InterPro" id="IPR001650">
    <property type="entry name" value="Helicase_C-like"/>
</dbReference>
<dbReference type="GO" id="GO:0005634">
    <property type="term" value="C:nucleus"/>
    <property type="evidence" value="ECO:0007669"/>
    <property type="project" value="UniProtKB-SubCell"/>
</dbReference>
<feature type="domain" description="Helicase C-terminal" evidence="9">
    <location>
        <begin position="367"/>
        <end position="527"/>
    </location>
</feature>
<protein>
    <recommendedName>
        <fullName evidence="12">DNA helicase</fullName>
    </recommendedName>
</protein>
<keyword evidence="11" id="KW-1185">Reference proteome</keyword>
<dbReference type="Gene3D" id="3.40.50.10810">
    <property type="entry name" value="Tandem AAA-ATPase domain"/>
    <property type="match status" value="1"/>
</dbReference>
<dbReference type="Pfam" id="PF00271">
    <property type="entry name" value="Helicase_C"/>
    <property type="match status" value="1"/>
</dbReference>
<dbReference type="InterPro" id="IPR000330">
    <property type="entry name" value="SNF2_N"/>
</dbReference>
<feature type="region of interest" description="Disordered" evidence="7">
    <location>
        <begin position="882"/>
        <end position="901"/>
    </location>
</feature>
<keyword evidence="3" id="KW-0547">Nucleotide-binding</keyword>
<feature type="region of interest" description="Disordered" evidence="7">
    <location>
        <begin position="677"/>
        <end position="700"/>
    </location>
</feature>
<dbReference type="SMART" id="SM00487">
    <property type="entry name" value="DEXDc"/>
    <property type="match status" value="1"/>
</dbReference>
<evidence type="ECO:0000313" key="11">
    <source>
        <dbReference type="Proteomes" id="UP000320333"/>
    </source>
</evidence>
<dbReference type="Gene3D" id="3.40.50.300">
    <property type="entry name" value="P-loop containing nucleotide triphosphate hydrolases"/>
    <property type="match status" value="1"/>
</dbReference>
<dbReference type="SUPFAM" id="SSF52949">
    <property type="entry name" value="Macro domain-like"/>
    <property type="match status" value="1"/>
</dbReference>
<feature type="compositionally biased region" description="Low complexity" evidence="7">
    <location>
        <begin position="939"/>
        <end position="948"/>
    </location>
</feature>
<dbReference type="Pfam" id="PF00176">
    <property type="entry name" value="SNF2-rel_dom"/>
    <property type="match status" value="2"/>
</dbReference>
<evidence type="ECO:0000256" key="5">
    <source>
        <dbReference type="ARBA" id="ARBA00022840"/>
    </source>
</evidence>
<reference evidence="10 11" key="1">
    <citation type="journal article" date="2019" name="Sci. Rep.">
        <title>Comparative genomics of chytrid fungi reveal insights into the obligate biotrophic and pathogenic lifestyle of Synchytrium endobioticum.</title>
        <authorList>
            <person name="van de Vossenberg B.T.L.H."/>
            <person name="Warris S."/>
            <person name="Nguyen H.D.T."/>
            <person name="van Gent-Pelzer M.P.E."/>
            <person name="Joly D.L."/>
            <person name="van de Geest H.C."/>
            <person name="Bonants P.J.M."/>
            <person name="Smith D.S."/>
            <person name="Levesque C.A."/>
            <person name="van der Lee T.A.J."/>
        </authorList>
    </citation>
    <scope>NUCLEOTIDE SEQUENCE [LARGE SCALE GENOMIC DNA]</scope>
    <source>
        <strain evidence="10 11">CBS 675.73</strain>
    </source>
</reference>
<dbReference type="InterPro" id="IPR014001">
    <property type="entry name" value="Helicase_ATP-bd"/>
</dbReference>
<sequence length="1061" mass="116922">MDLKEVLAEGVNLRAYQSEGVEWMAALFEGDPSSGCILADEMGLGKTLQTITLLLSVLHANLINPNSKFLIVVPLSLLRNWVDEFEKFASKDVDVRVVAYAGTKDERALLREQIEDGKVCGNDQQQPEIVLNQLFSNFQVDFNVLLTTYEGVCSDFEFIQTFEWSMLVVDEAHRLKNPNSMLHKTLKTLNPSPLKPRFKRIKSAAAATPSEAATFKILLTGTPVQNNLSELEALLSFAVPDKFTTDGELQRLYGSGNDDGEKRKLMKALNELVKPYILRRDKETVLTLPPMKETVLYTPMTPVQKSLYKSILTKDMSPFESGRRAGLMNILMQLRKCGNHPYLFDGIEPEPFQAGDHLFEASGKLMVLDGLLKYFHSHGHRVLIFSQMTAMLDILQDYLSYRSYTHLRLDGSIRGQDRYDAVRKFTDHNGDEEESAFVFLLSTRAGGVGLNLTAANIVIFMDSDFNPMMDMQAAARAHRIGQTKPVEVIRLLTQGSVEEVIYRRASAKKVLSQQVLDRAEPSASSNTDATAASTAAGSDLVSILRFGLSKLVGDDTDTDASASSAAFSLVKTFTASMDSLSDASMDIDGVDDIPINEDASIYLYEGVDFKKDQDALTKLKSQVLGTQAASKAAVLGARKAETAKRAEEAREKREARMQDKWDKLGYISRVISSEAAVVDDDGDSSPDEDDDVEEDSLETSARNEEIEWFSLKTGSVTDPAISASETGIIVQLRRFTSIPLGRKLNSLTASWMILDGGPIAVFLYYIASFEAGNLKLGTAHLLPNSISTRSGGKARVCLIVAQKRGKDNSLGEIRLPDLESGLQSLGREAKKLKASVHLPRFGQDTPGFDWYQTERIIRKCLPSRCVKTILYYFRRGRGDTNAAARGPSHVKSPHQPISKPVNTVSQIPMKRANTQGSSSQRFLKTPDQAVAPPGLLKRSVSSVSNSSVEDMKVSKSTNPPASVQITPLSPNEKDTSCNIDTKLDEVLQSGKDVVFMFCVKDVADQKRVAEKAEALGGVVIGHWDRQRVTRVVVQDDNAKEDLMEGSKSRTAVSTVAEYLGK</sequence>
<feature type="compositionally biased region" description="Polar residues" evidence="7">
    <location>
        <begin position="913"/>
        <end position="922"/>
    </location>
</feature>
<dbReference type="InterPro" id="IPR002464">
    <property type="entry name" value="DNA/RNA_helicase_DEAH_CS"/>
</dbReference>
<dbReference type="PROSITE" id="PS51192">
    <property type="entry name" value="HELICASE_ATP_BIND_1"/>
    <property type="match status" value="1"/>
</dbReference>
<dbReference type="GO" id="GO:0005524">
    <property type="term" value="F:ATP binding"/>
    <property type="evidence" value="ECO:0007669"/>
    <property type="project" value="UniProtKB-KW"/>
</dbReference>
<evidence type="ECO:0000259" key="9">
    <source>
        <dbReference type="PROSITE" id="PS51194"/>
    </source>
</evidence>